<dbReference type="GO" id="GO:0004595">
    <property type="term" value="F:pantetheine-phosphate adenylyltransferase activity"/>
    <property type="evidence" value="ECO:0007669"/>
    <property type="project" value="UniProtKB-EC"/>
</dbReference>
<reference evidence="6 7" key="1">
    <citation type="submission" date="2021-06" db="EMBL/GenBank/DDBJ databases">
        <authorList>
            <person name="Sun Q."/>
            <person name="Li D."/>
        </authorList>
    </citation>
    <scope>NUCLEOTIDE SEQUENCE [LARGE SCALE GENOMIC DNA]</scope>
    <source>
        <strain evidence="6 7">MSJd-7</strain>
    </source>
</reference>
<evidence type="ECO:0000259" key="5">
    <source>
        <dbReference type="Pfam" id="PF01467"/>
    </source>
</evidence>
<keyword evidence="4 6" id="KW-0548">Nucleotidyltransferase</keyword>
<comment type="pathway">
    <text evidence="4">Cofactor biosynthesis; coenzyme A biosynthesis; CoA from (R)-pantothenate: step 4/5.</text>
</comment>
<dbReference type="CDD" id="cd02163">
    <property type="entry name" value="PPAT"/>
    <property type="match status" value="1"/>
</dbReference>
<keyword evidence="3 4" id="KW-0067">ATP-binding</keyword>
<feature type="site" description="Transition state stabilizer" evidence="4">
    <location>
        <position position="17"/>
    </location>
</feature>
<feature type="binding site" evidence="4">
    <location>
        <position position="9"/>
    </location>
    <ligand>
        <name>substrate</name>
    </ligand>
</feature>
<keyword evidence="1 4" id="KW-0808">Transferase</keyword>
<gene>
    <name evidence="4 6" type="primary">coaD</name>
    <name evidence="6" type="ORF">KQI75_09860</name>
</gene>
<organism evidence="6 7">
    <name type="scientific">Butyricicoccus intestinisimiae</name>
    <dbReference type="NCBI Taxonomy" id="2841509"/>
    <lineage>
        <taxon>Bacteria</taxon>
        <taxon>Bacillati</taxon>
        <taxon>Bacillota</taxon>
        <taxon>Clostridia</taxon>
        <taxon>Eubacteriales</taxon>
        <taxon>Butyricicoccaceae</taxon>
        <taxon>Butyricicoccus</taxon>
    </lineage>
</organism>
<dbReference type="PANTHER" id="PTHR21342">
    <property type="entry name" value="PHOSPHOPANTETHEINE ADENYLYLTRANSFERASE"/>
    <property type="match status" value="1"/>
</dbReference>
<keyword evidence="4" id="KW-0173">Coenzyme A biosynthesis</keyword>
<accession>A0ABS6EUU7</accession>
<dbReference type="RefSeq" id="WP_216470632.1">
    <property type="nucleotide sequence ID" value="NZ_JAHLQI010000005.1"/>
</dbReference>
<keyword evidence="4" id="KW-0963">Cytoplasm</keyword>
<evidence type="ECO:0000313" key="6">
    <source>
        <dbReference type="EMBL" id="MBU5490916.1"/>
    </source>
</evidence>
<name>A0ABS6EUU7_9FIRM</name>
<sequence length="165" mass="18669">MRIGVYPGSFDPATLGHLDIIQRASKLFDKLIVAAMINGEKTSAFTMEEKVDFLKRMTANLPNVEVECFSGLLADYVREKNACAIVKGLRAVSDFEYEFQMALANKKLNTELDTVFLMTDQKYLFLSSTIVRDIARHGGDISEFVSEEVREDILKKLDRTYQNNG</sequence>
<feature type="binding site" evidence="4">
    <location>
        <position position="73"/>
    </location>
    <ligand>
        <name>substrate</name>
    </ligand>
</feature>
<comment type="subunit">
    <text evidence="4">Homohexamer.</text>
</comment>
<dbReference type="Proteomes" id="UP000783588">
    <property type="component" value="Unassembled WGS sequence"/>
</dbReference>
<dbReference type="Pfam" id="PF01467">
    <property type="entry name" value="CTP_transf_like"/>
    <property type="match status" value="1"/>
</dbReference>
<feature type="binding site" evidence="4">
    <location>
        <position position="87"/>
    </location>
    <ligand>
        <name>substrate</name>
    </ligand>
</feature>
<feature type="domain" description="Cytidyltransferase-like" evidence="5">
    <location>
        <begin position="5"/>
        <end position="133"/>
    </location>
</feature>
<feature type="binding site" evidence="4">
    <location>
        <position position="41"/>
    </location>
    <ligand>
        <name>substrate</name>
    </ligand>
</feature>
<feature type="binding site" evidence="4">
    <location>
        <position position="98"/>
    </location>
    <ligand>
        <name>ATP</name>
        <dbReference type="ChEBI" id="CHEBI:30616"/>
    </ligand>
</feature>
<dbReference type="HAMAP" id="MF_00151">
    <property type="entry name" value="PPAT_bact"/>
    <property type="match status" value="1"/>
</dbReference>
<feature type="binding site" evidence="4">
    <location>
        <begin position="9"/>
        <end position="10"/>
    </location>
    <ligand>
        <name>ATP</name>
        <dbReference type="ChEBI" id="CHEBI:30616"/>
    </ligand>
</feature>
<evidence type="ECO:0000256" key="2">
    <source>
        <dbReference type="ARBA" id="ARBA00022741"/>
    </source>
</evidence>
<feature type="binding site" evidence="4">
    <location>
        <begin position="88"/>
        <end position="90"/>
    </location>
    <ligand>
        <name>ATP</name>
        <dbReference type="ChEBI" id="CHEBI:30616"/>
    </ligand>
</feature>
<evidence type="ECO:0000256" key="3">
    <source>
        <dbReference type="ARBA" id="ARBA00022840"/>
    </source>
</evidence>
<comment type="similarity">
    <text evidence="4">Belongs to the bacterial CoaD family.</text>
</comment>
<dbReference type="NCBIfam" id="TIGR01510">
    <property type="entry name" value="coaD_prev_kdtB"/>
    <property type="match status" value="1"/>
</dbReference>
<comment type="subcellular location">
    <subcellularLocation>
        <location evidence="4">Cytoplasm</location>
    </subcellularLocation>
</comment>
<comment type="cofactor">
    <cofactor evidence="4">
        <name>Mg(2+)</name>
        <dbReference type="ChEBI" id="CHEBI:18420"/>
    </cofactor>
</comment>
<comment type="caution">
    <text evidence="6">The sequence shown here is derived from an EMBL/GenBank/DDBJ whole genome shotgun (WGS) entry which is preliminary data.</text>
</comment>
<dbReference type="EC" id="2.7.7.3" evidence="4"/>
<comment type="function">
    <text evidence="4">Reversibly transfers an adenylyl group from ATP to 4'-phosphopantetheine, yielding dephospho-CoA (dPCoA) and pyrophosphate.</text>
</comment>
<dbReference type="InterPro" id="IPR004821">
    <property type="entry name" value="Cyt_trans-like"/>
</dbReference>
<dbReference type="PANTHER" id="PTHR21342:SF1">
    <property type="entry name" value="PHOSPHOPANTETHEINE ADENYLYLTRANSFERASE"/>
    <property type="match status" value="1"/>
</dbReference>
<keyword evidence="7" id="KW-1185">Reference proteome</keyword>
<protein>
    <recommendedName>
        <fullName evidence="4">Phosphopantetheine adenylyltransferase</fullName>
        <ecNumber evidence="4">2.7.7.3</ecNumber>
    </recommendedName>
    <alternativeName>
        <fullName evidence="4">Dephospho-CoA pyrophosphorylase</fullName>
    </alternativeName>
    <alternativeName>
        <fullName evidence="4">Pantetheine-phosphate adenylyltransferase</fullName>
        <shortName evidence="4">PPAT</shortName>
    </alternativeName>
</protein>
<evidence type="ECO:0000256" key="1">
    <source>
        <dbReference type="ARBA" id="ARBA00022679"/>
    </source>
</evidence>
<dbReference type="NCBIfam" id="TIGR00125">
    <property type="entry name" value="cyt_tran_rel"/>
    <property type="match status" value="1"/>
</dbReference>
<proteinExistence type="inferred from homology"/>
<evidence type="ECO:0000313" key="7">
    <source>
        <dbReference type="Proteomes" id="UP000783588"/>
    </source>
</evidence>
<keyword evidence="2 4" id="KW-0547">Nucleotide-binding</keyword>
<keyword evidence="4" id="KW-0460">Magnesium</keyword>
<dbReference type="EMBL" id="JAHLQI010000005">
    <property type="protein sequence ID" value="MBU5490916.1"/>
    <property type="molecule type" value="Genomic_DNA"/>
</dbReference>
<feature type="binding site" evidence="4">
    <location>
        <begin position="123"/>
        <end position="129"/>
    </location>
    <ligand>
        <name>ATP</name>
        <dbReference type="ChEBI" id="CHEBI:30616"/>
    </ligand>
</feature>
<comment type="catalytic activity">
    <reaction evidence="4">
        <text>(R)-4'-phosphopantetheine + ATP + H(+) = 3'-dephospho-CoA + diphosphate</text>
        <dbReference type="Rhea" id="RHEA:19801"/>
        <dbReference type="ChEBI" id="CHEBI:15378"/>
        <dbReference type="ChEBI" id="CHEBI:30616"/>
        <dbReference type="ChEBI" id="CHEBI:33019"/>
        <dbReference type="ChEBI" id="CHEBI:57328"/>
        <dbReference type="ChEBI" id="CHEBI:61723"/>
        <dbReference type="EC" id="2.7.7.3"/>
    </reaction>
</comment>
<evidence type="ECO:0000256" key="4">
    <source>
        <dbReference type="HAMAP-Rule" id="MF_00151"/>
    </source>
</evidence>
<dbReference type="InterPro" id="IPR001980">
    <property type="entry name" value="PPAT"/>
</dbReference>
<feature type="binding site" evidence="4">
    <location>
        <position position="17"/>
    </location>
    <ligand>
        <name>ATP</name>
        <dbReference type="ChEBI" id="CHEBI:30616"/>
    </ligand>
</feature>